<evidence type="ECO:0000313" key="7">
    <source>
        <dbReference type="EnsemblMetazoa" id="ACOM024996-PA.1"/>
    </source>
</evidence>
<dbReference type="EnsemblMetazoa" id="ACOM024996-RA">
    <property type="protein sequence ID" value="ACOM024996-PA.1"/>
    <property type="gene ID" value="ACOM024996"/>
</dbReference>
<dbReference type="PANTHER" id="PTHR10856">
    <property type="entry name" value="CORONIN"/>
    <property type="match status" value="1"/>
</dbReference>
<keyword evidence="2 4" id="KW-0677">Repeat</keyword>
<keyword evidence="1 3" id="KW-0853">WD repeat</keyword>
<dbReference type="GO" id="GO:0007015">
    <property type="term" value="P:actin filament organization"/>
    <property type="evidence" value="ECO:0007669"/>
    <property type="project" value="TreeGrafter"/>
</dbReference>
<dbReference type="AlphaFoldDB" id="A0A8W7P522"/>
<name>A0A8W7P522_ANOCL</name>
<dbReference type="InterPro" id="IPR019775">
    <property type="entry name" value="WD40_repeat_CS"/>
</dbReference>
<dbReference type="PROSITE" id="PS00678">
    <property type="entry name" value="WD_REPEATS_1"/>
    <property type="match status" value="1"/>
</dbReference>
<feature type="compositionally biased region" description="Low complexity" evidence="6">
    <location>
        <begin position="191"/>
        <end position="205"/>
    </location>
</feature>
<evidence type="ECO:0000256" key="5">
    <source>
        <dbReference type="SAM" id="Coils"/>
    </source>
</evidence>
<dbReference type="PROSITE" id="PS50294">
    <property type="entry name" value="WD_REPEATS_REGION"/>
    <property type="match status" value="1"/>
</dbReference>
<dbReference type="InterPro" id="IPR015943">
    <property type="entry name" value="WD40/YVTN_repeat-like_dom_sf"/>
</dbReference>
<dbReference type="InterPro" id="IPR001680">
    <property type="entry name" value="WD40_rpt"/>
</dbReference>
<dbReference type="SUPFAM" id="SSF50978">
    <property type="entry name" value="WD40 repeat-like"/>
    <property type="match status" value="1"/>
</dbReference>
<dbReference type="Proteomes" id="UP000075882">
    <property type="component" value="Unassembled WGS sequence"/>
</dbReference>
<accession>A0A8W7P522</accession>
<feature type="compositionally biased region" description="Low complexity" evidence="6">
    <location>
        <begin position="289"/>
        <end position="324"/>
    </location>
</feature>
<dbReference type="InterPro" id="IPR036322">
    <property type="entry name" value="WD40_repeat_dom_sf"/>
</dbReference>
<evidence type="ECO:0000256" key="1">
    <source>
        <dbReference type="ARBA" id="ARBA00022574"/>
    </source>
</evidence>
<dbReference type="PANTHER" id="PTHR10856:SF0">
    <property type="entry name" value="CORONIN"/>
    <property type="match status" value="1"/>
</dbReference>
<dbReference type="VEuPathDB" id="VectorBase:ACON2_040664"/>
<feature type="compositionally biased region" description="Polar residues" evidence="6">
    <location>
        <begin position="331"/>
        <end position="341"/>
    </location>
</feature>
<comment type="similarity">
    <text evidence="4">Belongs to the WD repeat coronin family.</text>
</comment>
<evidence type="ECO:0000256" key="2">
    <source>
        <dbReference type="ARBA" id="ARBA00022737"/>
    </source>
</evidence>
<organism evidence="7">
    <name type="scientific">Anopheles coluzzii</name>
    <name type="common">African malaria mosquito</name>
    <dbReference type="NCBI Taxonomy" id="1518534"/>
    <lineage>
        <taxon>Eukaryota</taxon>
        <taxon>Metazoa</taxon>
        <taxon>Ecdysozoa</taxon>
        <taxon>Arthropoda</taxon>
        <taxon>Hexapoda</taxon>
        <taxon>Insecta</taxon>
        <taxon>Pterygota</taxon>
        <taxon>Neoptera</taxon>
        <taxon>Endopterygota</taxon>
        <taxon>Diptera</taxon>
        <taxon>Nematocera</taxon>
        <taxon>Culicoidea</taxon>
        <taxon>Culicidae</taxon>
        <taxon>Anophelinae</taxon>
        <taxon>Anopheles</taxon>
    </lineage>
</organism>
<dbReference type="PROSITE" id="PS50082">
    <property type="entry name" value="WD_REPEATS_2"/>
    <property type="match status" value="2"/>
</dbReference>
<dbReference type="Gene3D" id="2.130.10.10">
    <property type="entry name" value="YVTN repeat-like/Quinoprotein amine dehydrogenase"/>
    <property type="match status" value="1"/>
</dbReference>
<feature type="region of interest" description="Disordered" evidence="6">
    <location>
        <begin position="289"/>
        <end position="341"/>
    </location>
</feature>
<dbReference type="InterPro" id="IPR015505">
    <property type="entry name" value="Coronin"/>
</dbReference>
<feature type="region of interest" description="Disordered" evidence="6">
    <location>
        <begin position="178"/>
        <end position="228"/>
    </location>
</feature>
<proteinExistence type="inferred from homology"/>
<feature type="repeat" description="WD" evidence="3">
    <location>
        <begin position="19"/>
        <end position="61"/>
    </location>
</feature>
<evidence type="ECO:0000256" key="3">
    <source>
        <dbReference type="PROSITE-ProRule" id="PRU00221"/>
    </source>
</evidence>
<protein>
    <recommendedName>
        <fullName evidence="4">Coronin</fullName>
    </recommendedName>
</protein>
<feature type="repeat" description="WD" evidence="3">
    <location>
        <begin position="69"/>
        <end position="111"/>
    </location>
</feature>
<dbReference type="SMART" id="SM00320">
    <property type="entry name" value="WD40"/>
    <property type="match status" value="3"/>
</dbReference>
<feature type="coiled-coil region" evidence="5">
    <location>
        <begin position="244"/>
        <end position="278"/>
    </location>
</feature>
<dbReference type="GO" id="GO:0051015">
    <property type="term" value="F:actin filament binding"/>
    <property type="evidence" value="ECO:0007669"/>
    <property type="project" value="TreeGrafter"/>
</dbReference>
<reference evidence="7" key="1">
    <citation type="submission" date="2022-08" db="UniProtKB">
        <authorList>
            <consortium name="EnsemblMetazoa"/>
        </authorList>
    </citation>
    <scope>IDENTIFICATION</scope>
</reference>
<dbReference type="Pfam" id="PF00400">
    <property type="entry name" value="WD40"/>
    <property type="match status" value="2"/>
</dbReference>
<keyword evidence="5" id="KW-0175">Coiled coil</keyword>
<evidence type="ECO:0000256" key="6">
    <source>
        <dbReference type="SAM" id="MobiDB-lite"/>
    </source>
</evidence>
<sequence length="341" mass="35860">MFFYTVERVGRIAADHALVGGHKGPVLDIAWCPHNDNVIASGSEDCVVKVWQIPDGGLSRTLTEPVVDLVYHQRRVGLVLWHPSALNVLLTAGSDNLIVVWNVGTGEVLVRIDCHPDTIYSACWNWDGSQLVTTCKDKKIRILNPRNGEDRVFLVQGGYVSQAQSTTLTVTKKSNVLDKMAPKSGGPKTLSASTGGSAGASANGSPVTVNNGTSGGGGGSTSPANGTQQITIGGVSEQQFGELRTKFEEEFRKLKAIIVKHENRIRSLEATVKAMTDRGLTEVDGAGLAAPAATTGTSSSPAPASLPPTSDETTAQQQQQVAAAGDGGGNYRNSTLEPDEV</sequence>
<evidence type="ECO:0000256" key="4">
    <source>
        <dbReference type="RuleBase" id="RU280818"/>
    </source>
</evidence>